<dbReference type="InterPro" id="IPR043502">
    <property type="entry name" value="DNA/RNA_pol_sf"/>
</dbReference>
<dbReference type="Pfam" id="PF14223">
    <property type="entry name" value="Retrotran_gag_2"/>
    <property type="match status" value="1"/>
</dbReference>
<feature type="region of interest" description="Disordered" evidence="1">
    <location>
        <begin position="894"/>
        <end position="944"/>
    </location>
</feature>
<proteinExistence type="predicted"/>
<evidence type="ECO:0000313" key="4">
    <source>
        <dbReference type="EMBL" id="SPD02987.1"/>
    </source>
</evidence>
<feature type="compositionally biased region" description="Low complexity" evidence="1">
    <location>
        <begin position="894"/>
        <end position="910"/>
    </location>
</feature>
<feature type="compositionally biased region" description="Low complexity" evidence="1">
    <location>
        <begin position="855"/>
        <end position="873"/>
    </location>
</feature>
<feature type="compositionally biased region" description="Gly residues" evidence="1">
    <location>
        <begin position="556"/>
        <end position="568"/>
    </location>
</feature>
<evidence type="ECO:0008006" key="5">
    <source>
        <dbReference type="Google" id="ProtNLM"/>
    </source>
</evidence>
<accession>A0A2N9GKK9</accession>
<dbReference type="InterPro" id="IPR057670">
    <property type="entry name" value="SH3_retrovirus"/>
</dbReference>
<feature type="region of interest" description="Disordered" evidence="1">
    <location>
        <begin position="43"/>
        <end position="170"/>
    </location>
</feature>
<evidence type="ECO:0000259" key="2">
    <source>
        <dbReference type="Pfam" id="PF07727"/>
    </source>
</evidence>
<name>A0A2N9GKK9_FAGSY</name>
<dbReference type="PANTHER" id="PTHR47481">
    <property type="match status" value="1"/>
</dbReference>
<feature type="region of interest" description="Disordered" evidence="1">
    <location>
        <begin position="788"/>
        <end position="878"/>
    </location>
</feature>
<feature type="compositionally biased region" description="Low complexity" evidence="1">
    <location>
        <begin position="71"/>
        <end position="81"/>
    </location>
</feature>
<evidence type="ECO:0000259" key="3">
    <source>
        <dbReference type="Pfam" id="PF25597"/>
    </source>
</evidence>
<dbReference type="Pfam" id="PF07727">
    <property type="entry name" value="RVT_2"/>
    <property type="match status" value="1"/>
</dbReference>
<protein>
    <recommendedName>
        <fullName evidence="5">Reverse transcriptase Ty1/copia-type domain-containing protein</fullName>
    </recommendedName>
</protein>
<dbReference type="Pfam" id="PF25597">
    <property type="entry name" value="SH3_retrovirus"/>
    <property type="match status" value="1"/>
</dbReference>
<feature type="domain" description="Reverse transcriptase Ty1/copia-type" evidence="2">
    <location>
        <begin position="999"/>
        <end position="1241"/>
    </location>
</feature>
<feature type="compositionally biased region" description="Basic and acidic residues" evidence="1">
    <location>
        <begin position="138"/>
        <end position="170"/>
    </location>
</feature>
<feature type="domain" description="Retroviral polymerase SH3-like" evidence="3">
    <location>
        <begin position="711"/>
        <end position="749"/>
    </location>
</feature>
<organism evidence="4">
    <name type="scientific">Fagus sylvatica</name>
    <name type="common">Beechnut</name>
    <dbReference type="NCBI Taxonomy" id="28930"/>
    <lineage>
        <taxon>Eukaryota</taxon>
        <taxon>Viridiplantae</taxon>
        <taxon>Streptophyta</taxon>
        <taxon>Embryophyta</taxon>
        <taxon>Tracheophyta</taxon>
        <taxon>Spermatophyta</taxon>
        <taxon>Magnoliopsida</taxon>
        <taxon>eudicotyledons</taxon>
        <taxon>Gunneridae</taxon>
        <taxon>Pentapetalae</taxon>
        <taxon>rosids</taxon>
        <taxon>fabids</taxon>
        <taxon>Fagales</taxon>
        <taxon>Fagaceae</taxon>
        <taxon>Fagus</taxon>
    </lineage>
</organism>
<dbReference type="EMBL" id="OIVN01002360">
    <property type="protein sequence ID" value="SPD02987.1"/>
    <property type="molecule type" value="Genomic_DNA"/>
</dbReference>
<feature type="region of interest" description="Disordered" evidence="1">
    <location>
        <begin position="540"/>
        <end position="591"/>
    </location>
</feature>
<reference evidence="4" key="1">
    <citation type="submission" date="2018-02" db="EMBL/GenBank/DDBJ databases">
        <authorList>
            <person name="Cohen D.B."/>
            <person name="Kent A.D."/>
        </authorList>
    </citation>
    <scope>NUCLEOTIDE SEQUENCE</scope>
</reference>
<dbReference type="SUPFAM" id="SSF56672">
    <property type="entry name" value="DNA/RNA polymerases"/>
    <property type="match status" value="1"/>
</dbReference>
<feature type="compositionally biased region" description="Basic and acidic residues" evidence="1">
    <location>
        <begin position="82"/>
        <end position="99"/>
    </location>
</feature>
<dbReference type="InterPro" id="IPR013103">
    <property type="entry name" value="RVT_2"/>
</dbReference>
<evidence type="ECO:0000256" key="1">
    <source>
        <dbReference type="SAM" id="MobiDB-lite"/>
    </source>
</evidence>
<feature type="compositionally biased region" description="Low complexity" evidence="1">
    <location>
        <begin position="545"/>
        <end position="555"/>
    </location>
</feature>
<dbReference type="PANTHER" id="PTHR47481:SF10">
    <property type="entry name" value="COPIA-LIKE POLYPROTEIN_RETROTRANSPOSON"/>
    <property type="match status" value="1"/>
</dbReference>
<feature type="compositionally biased region" description="Low complexity" evidence="1">
    <location>
        <begin position="917"/>
        <end position="930"/>
    </location>
</feature>
<sequence length="1338" mass="149641">MELAFGTVIAFTFMEMKNYMSYAICIQLTWRYTEFIDTDYHNNNHPLHQHRHPPLSQHPHQEKQEEEEQHPIPTTNQLFQHQQEEQEERLHQQLQREHQPGNGEDTLNVEQSPFLDGNESHVFYSRPHSLSRPNSRLPHQDSAIKEPIWKPLHTELSDSNKKPRNENENERCRDLELMNESLYSLGKVCQTNQRGSGFALTGKNSHTDVHATGTSTVGVDHDPETSMTGFHESLVKQREEAWRRQETAKYNREAIARANEQAKASTREALILSCMKKITGQSIKLPSKETSFLLQPDISKEPIKEMTPTTINKNSRWPSVEVEALIQLSSQPRIEVSGTRAKMERALFSNTMSTSSTPDSATSSSLPIPLTHIHHLITIKLTRENYLLWKAQIVPYLRGQHLYGFLDGSRPAPTPTASSATTPVQPNSDLQAWQTQDQMILSALISSLSETVLAHVVNCHTSRDVWLCLEKMFTSQSRARQMQLHHQISTLKKGDSFIADYFHKFTTLADTLAAIEHPLSDYQLVSFFMSGLGSEYDPMANYATNSPSPRSNNNGGRSGGRGNSGPGRGSYSNSQRNHRGRGRGRNNSNRPVCQVCHKPGHAALTCYHRFDNSYTAESPNIHALYASPNAASDLNWYSDSGATHHLTNDLANLNVCAEEYTGSESIRVGKLLVQGASKDGLYPFPASSNKQSPHFALLGERTSLQHWHSRLGYSSLHKGYKCFHIPSGRLYISRDVVFLESQFPFKNSTVPHSESPSILGSPLGLQPILMKPNIRSVPEARSTASLIPLSPLEPVNTEDRPTASLEPKNRKYSTSPTPPSNFGPNPNLITLALLPHRRSPALCTRPSPPTPPKSYPSYAHPKTTSPNPNTSPTAPIPIPKALLAQSPNILSSSLAPASSTAADPLLSATRPSPPSPTQTHPQNPTHPMTTRSKNHITQPKHFTDGTVRYPIPKALLVPIPKEAHPEPNTVEPTCVTIANKNPHWRRAMNLEFDALMKNGTWVLTSPSPNQNLIGCKWVYRIKRHADGSIERYKAHLVAKGFHQQPGIHYGETFSPVIKPTTIRTILTIALSAGWSIRQIDIQNAFLHGNLSEEVFMHQPPGYSHPSFPHHVCKLKKALYGLKQAPRAWFSRLSTRLIELGFHGSLSDTSLFIYKSSKYTMFILIYVDDIIITSSNSSAIDNLLSSLQTDFAVKDLGSLHYFLGIEVIRNTAGILLSQKRYILDLLKRTNMLEAKPVSSPMASSTSLSAHEGEPFPDQTLFRSTVGAFQYLSLTRPDIAFTVNKLSQFMHKPTLLHWQSVKCLLRYLKHTITYGLQIFKSSCLDLQAFSDADWAGNKDD</sequence>
<gene>
    <name evidence="4" type="ORF">FSB_LOCUS30869</name>
</gene>